<dbReference type="SUPFAM" id="SSF69737">
    <property type="entry name" value="Urease metallochaperone UreE, C-terminal domain"/>
    <property type="match status" value="1"/>
</dbReference>
<comment type="caution">
    <text evidence="7">The sequence shown here is derived from an EMBL/GenBank/DDBJ whole genome shotgun (WGS) entry which is preliminary data.</text>
</comment>
<evidence type="ECO:0000256" key="3">
    <source>
        <dbReference type="ARBA" id="ARBA00022596"/>
    </source>
</evidence>
<keyword evidence="3 5" id="KW-0533">Nickel</keyword>
<dbReference type="InterPro" id="IPR007864">
    <property type="entry name" value="UreE_C_dom"/>
</dbReference>
<evidence type="ECO:0000313" key="8">
    <source>
        <dbReference type="Proteomes" id="UP000253345"/>
    </source>
</evidence>
<dbReference type="SUPFAM" id="SSF69287">
    <property type="entry name" value="Urease metallochaperone UreE, N-terminal domain"/>
    <property type="match status" value="1"/>
</dbReference>
<dbReference type="InterPro" id="IPR036118">
    <property type="entry name" value="UreE_N_sf"/>
</dbReference>
<feature type="domain" description="UreE urease accessory N-terminal" evidence="6">
    <location>
        <begin position="8"/>
        <end position="73"/>
    </location>
</feature>
<keyword evidence="8" id="KW-1185">Reference proteome</keyword>
<dbReference type="Proteomes" id="UP000253345">
    <property type="component" value="Unassembled WGS sequence"/>
</dbReference>
<gene>
    <name evidence="5" type="primary">ureE</name>
    <name evidence="7" type="ORF">DFP89_105163</name>
</gene>
<dbReference type="Gene3D" id="3.30.70.790">
    <property type="entry name" value="UreE, C-terminal domain"/>
    <property type="match status" value="1"/>
</dbReference>
<dbReference type="EMBL" id="QPJL01000005">
    <property type="protein sequence ID" value="RCW85896.1"/>
    <property type="molecule type" value="Genomic_DNA"/>
</dbReference>
<dbReference type="Gene3D" id="2.60.260.20">
    <property type="entry name" value="Urease metallochaperone UreE, N-terminal domain"/>
    <property type="match status" value="1"/>
</dbReference>
<dbReference type="GO" id="GO:0005737">
    <property type="term" value="C:cytoplasm"/>
    <property type="evidence" value="ECO:0007669"/>
    <property type="project" value="UniProtKB-SubCell"/>
</dbReference>
<sequence>MNASPTLTLTLPRATTVLHATPATDWVVLDYEGRFLRRKRLTSGAGLSFLVDLAETVSLDPGDALRLEDGRLIGVKAALEPCLRVTGPLPRLAWHIGNRHTPCQIAADHLLIRADHVLEGMLRGLGATVTPTMAAFAPEGGAYGHGRTMGHDHGFHPH</sequence>
<dbReference type="InterPro" id="IPR012406">
    <property type="entry name" value="UreE"/>
</dbReference>
<evidence type="ECO:0000313" key="7">
    <source>
        <dbReference type="EMBL" id="RCW85896.1"/>
    </source>
</evidence>
<keyword evidence="2 5" id="KW-0963">Cytoplasm</keyword>
<proteinExistence type="inferred from homology"/>
<comment type="function">
    <text evidence="5">Involved in urease metallocenter assembly. Binds nickel. Probably functions as a nickel donor during metallocenter assembly.</text>
</comment>
<accession>A0A368Z364</accession>
<dbReference type="InterPro" id="IPR004029">
    <property type="entry name" value="UreE_N"/>
</dbReference>
<dbReference type="GO" id="GO:0065003">
    <property type="term" value="P:protein-containing complex assembly"/>
    <property type="evidence" value="ECO:0007669"/>
    <property type="project" value="InterPro"/>
</dbReference>
<dbReference type="PIRSF" id="PIRSF036402">
    <property type="entry name" value="Ureas_acces_UreE"/>
    <property type="match status" value="1"/>
</dbReference>
<dbReference type="CDD" id="cd00571">
    <property type="entry name" value="UreE"/>
    <property type="match status" value="1"/>
</dbReference>
<dbReference type="GO" id="GO:0016151">
    <property type="term" value="F:nickel cation binding"/>
    <property type="evidence" value="ECO:0007669"/>
    <property type="project" value="UniProtKB-UniRule"/>
</dbReference>
<evidence type="ECO:0000256" key="4">
    <source>
        <dbReference type="ARBA" id="ARBA00023186"/>
    </source>
</evidence>
<dbReference type="RefSeq" id="WP_245948615.1">
    <property type="nucleotide sequence ID" value="NZ_QPJL01000005.1"/>
</dbReference>
<evidence type="ECO:0000256" key="5">
    <source>
        <dbReference type="HAMAP-Rule" id="MF_00822"/>
    </source>
</evidence>
<dbReference type="Pfam" id="PF02814">
    <property type="entry name" value="UreE_N"/>
    <property type="match status" value="1"/>
</dbReference>
<name>A0A368Z364_9RHOB</name>
<evidence type="ECO:0000256" key="2">
    <source>
        <dbReference type="ARBA" id="ARBA00022490"/>
    </source>
</evidence>
<organism evidence="7 8">
    <name type="scientific">Paracoccus lutimaris</name>
    <dbReference type="NCBI Taxonomy" id="1490030"/>
    <lineage>
        <taxon>Bacteria</taxon>
        <taxon>Pseudomonadati</taxon>
        <taxon>Pseudomonadota</taxon>
        <taxon>Alphaproteobacteria</taxon>
        <taxon>Rhodobacterales</taxon>
        <taxon>Paracoccaceae</taxon>
        <taxon>Paracoccus</taxon>
    </lineage>
</organism>
<evidence type="ECO:0000256" key="1">
    <source>
        <dbReference type="ARBA" id="ARBA00004496"/>
    </source>
</evidence>
<dbReference type="SMART" id="SM00988">
    <property type="entry name" value="UreE_N"/>
    <property type="match status" value="1"/>
</dbReference>
<dbReference type="GO" id="GO:0006457">
    <property type="term" value="P:protein folding"/>
    <property type="evidence" value="ECO:0007669"/>
    <property type="project" value="InterPro"/>
</dbReference>
<dbReference type="Pfam" id="PF05194">
    <property type="entry name" value="UreE_C"/>
    <property type="match status" value="1"/>
</dbReference>
<dbReference type="AlphaFoldDB" id="A0A368Z364"/>
<comment type="similarity">
    <text evidence="5">Belongs to the UreE family.</text>
</comment>
<keyword evidence="4 5" id="KW-0143">Chaperone</keyword>
<dbReference type="GO" id="GO:0051082">
    <property type="term" value="F:unfolded protein binding"/>
    <property type="evidence" value="ECO:0007669"/>
    <property type="project" value="UniProtKB-UniRule"/>
</dbReference>
<protein>
    <recommendedName>
        <fullName evidence="5">Urease accessory protein UreE</fullName>
    </recommendedName>
</protein>
<dbReference type="HAMAP" id="MF_00822">
    <property type="entry name" value="UreE"/>
    <property type="match status" value="1"/>
</dbReference>
<comment type="subcellular location">
    <subcellularLocation>
        <location evidence="1 5">Cytoplasm</location>
    </subcellularLocation>
</comment>
<reference evidence="7 8" key="1">
    <citation type="submission" date="2018-07" db="EMBL/GenBank/DDBJ databases">
        <title>Genomic Encyclopedia of Type Strains, Phase III (KMG-III): the genomes of soil and plant-associated and newly described type strains.</title>
        <authorList>
            <person name="Whitman W."/>
        </authorList>
    </citation>
    <scope>NUCLEOTIDE SEQUENCE [LARGE SCALE GENOMIC DNA]</scope>
    <source>
        <strain evidence="7 8">CECT 8525</strain>
    </source>
</reference>
<evidence type="ECO:0000259" key="6">
    <source>
        <dbReference type="SMART" id="SM00988"/>
    </source>
</evidence>
<dbReference type="GO" id="GO:0019627">
    <property type="term" value="P:urea metabolic process"/>
    <property type="evidence" value="ECO:0007669"/>
    <property type="project" value="InterPro"/>
</dbReference>